<keyword evidence="5" id="KW-1185">Reference proteome</keyword>
<dbReference type="Proteomes" id="UP001214250">
    <property type="component" value="Chromosome 2"/>
</dbReference>
<keyword evidence="1" id="KW-0808">Transferase</keyword>
<accession>A0ABY7W202</accession>
<dbReference type="InterPro" id="IPR001296">
    <property type="entry name" value="Glyco_trans_1"/>
</dbReference>
<dbReference type="SUPFAM" id="SSF53756">
    <property type="entry name" value="UDP-Glycosyltransferase/glycogen phosphorylase"/>
    <property type="match status" value="1"/>
</dbReference>
<dbReference type="CDD" id="cd03794">
    <property type="entry name" value="GT4_WbuB-like"/>
    <property type="match status" value="1"/>
</dbReference>
<evidence type="ECO:0000313" key="5">
    <source>
        <dbReference type="Proteomes" id="UP001214250"/>
    </source>
</evidence>
<feature type="domain" description="Glycosyltransferase subfamily 4-like N-terminal" evidence="3">
    <location>
        <begin position="25"/>
        <end position="205"/>
    </location>
</feature>
<sequence length="409" mass="47047">MSKNIWYCNHYALDPKFKNYRPYFLSSQLSAMGEKVTIIAASFHHLHKDTIQFKGDYCLKKVNGVNYLWIKTPYYKGNGVARIQNMLAYSAFLKRTNLVHMGVLKKPDVIVVSSVHMFHFKAMKKWAKIYDAQLIFEVRDIWPLTLNNLLKMSKYHPLYIWLAHLEKHAYKHANKVISVLPNGFEHMKKQGLDEKKYFHIPNGIEIPDEQKIVTPHVLMKDLQKEGKFIVFYCGTHGIPNALEPLIQAAILLDQKQNTKIHFVLLGKGEKKEHLINLATENSLTNVTFLSAVPKNEVSSYLKAANICYLGWQNTTLYRYGVSANKIFEYMLGEKPILQSINSPNNPVELAQCGQCIEAMNPEVIADALENFALMPQNELKNMGLKGLEYIKKNHDYAKLAQNFIEVIEK</sequence>
<dbReference type="PANTHER" id="PTHR46401">
    <property type="entry name" value="GLYCOSYLTRANSFERASE WBBK-RELATED"/>
    <property type="match status" value="1"/>
</dbReference>
<gene>
    <name evidence="4" type="ORF">PQO03_15030</name>
</gene>
<evidence type="ECO:0000256" key="1">
    <source>
        <dbReference type="ARBA" id="ARBA00022679"/>
    </source>
</evidence>
<dbReference type="Pfam" id="PF00534">
    <property type="entry name" value="Glycos_transf_1"/>
    <property type="match status" value="1"/>
</dbReference>
<protein>
    <submittedName>
        <fullName evidence="4">Glycosyltransferase family 4 protein</fullName>
    </submittedName>
</protein>
<reference evidence="4 5" key="1">
    <citation type="submission" date="2023-02" db="EMBL/GenBank/DDBJ databases">
        <title>Genome sequence of Lentisphaera profundi SAORIC-696.</title>
        <authorList>
            <person name="Kim e."/>
            <person name="Cho J.-C."/>
            <person name="Choi A."/>
            <person name="Kang I."/>
        </authorList>
    </citation>
    <scope>NUCLEOTIDE SEQUENCE [LARGE SCALE GENOMIC DNA]</scope>
    <source>
        <strain evidence="4 5">SAORIC-696</strain>
    </source>
</reference>
<dbReference type="InterPro" id="IPR028098">
    <property type="entry name" value="Glyco_trans_4-like_N"/>
</dbReference>
<dbReference type="EMBL" id="CP117812">
    <property type="protein sequence ID" value="WDE99147.1"/>
    <property type="molecule type" value="Genomic_DNA"/>
</dbReference>
<evidence type="ECO:0000259" key="2">
    <source>
        <dbReference type="Pfam" id="PF00534"/>
    </source>
</evidence>
<dbReference type="Pfam" id="PF13439">
    <property type="entry name" value="Glyco_transf_4"/>
    <property type="match status" value="1"/>
</dbReference>
<organism evidence="4 5">
    <name type="scientific">Lentisphaera profundi</name>
    <dbReference type="NCBI Taxonomy" id="1658616"/>
    <lineage>
        <taxon>Bacteria</taxon>
        <taxon>Pseudomonadati</taxon>
        <taxon>Lentisphaerota</taxon>
        <taxon>Lentisphaeria</taxon>
        <taxon>Lentisphaerales</taxon>
        <taxon>Lentisphaeraceae</taxon>
        <taxon>Lentisphaera</taxon>
    </lineage>
</organism>
<dbReference type="Gene3D" id="3.40.50.2000">
    <property type="entry name" value="Glycogen Phosphorylase B"/>
    <property type="match status" value="2"/>
</dbReference>
<evidence type="ECO:0000313" key="4">
    <source>
        <dbReference type="EMBL" id="WDE99147.1"/>
    </source>
</evidence>
<feature type="domain" description="Glycosyl transferase family 1" evidence="2">
    <location>
        <begin position="223"/>
        <end position="379"/>
    </location>
</feature>
<proteinExistence type="predicted"/>
<name>A0ABY7W202_9BACT</name>
<dbReference type="PANTHER" id="PTHR46401:SF2">
    <property type="entry name" value="GLYCOSYLTRANSFERASE WBBK-RELATED"/>
    <property type="match status" value="1"/>
</dbReference>
<evidence type="ECO:0000259" key="3">
    <source>
        <dbReference type="Pfam" id="PF13439"/>
    </source>
</evidence>
<dbReference type="RefSeq" id="WP_274154006.1">
    <property type="nucleotide sequence ID" value="NZ_CP117812.1"/>
</dbReference>